<dbReference type="RefSeq" id="WP_095006282.1">
    <property type="nucleotide sequence ID" value="NZ_LHUG01000004.1"/>
</dbReference>
<dbReference type="Pfam" id="PF12698">
    <property type="entry name" value="ABC2_membrane_3"/>
    <property type="match status" value="1"/>
</dbReference>
<feature type="transmembrane region" description="Helical" evidence="6">
    <location>
        <begin position="311"/>
        <end position="331"/>
    </location>
</feature>
<dbReference type="PANTHER" id="PTHR30294">
    <property type="entry name" value="MEMBRANE COMPONENT OF ABC TRANSPORTER YHHJ-RELATED"/>
    <property type="match status" value="1"/>
</dbReference>
<keyword evidence="9" id="KW-1185">Reference proteome</keyword>
<dbReference type="InterPro" id="IPR051449">
    <property type="entry name" value="ABC-2_transporter_component"/>
</dbReference>
<evidence type="ECO:0000259" key="7">
    <source>
        <dbReference type="Pfam" id="PF12698"/>
    </source>
</evidence>
<keyword evidence="5 6" id="KW-0472">Membrane</keyword>
<feature type="transmembrane region" description="Helical" evidence="6">
    <location>
        <begin position="21"/>
        <end position="38"/>
    </location>
</feature>
<dbReference type="Proteomes" id="UP000216797">
    <property type="component" value="Unassembled WGS sequence"/>
</dbReference>
<comment type="subcellular location">
    <subcellularLocation>
        <location evidence="1">Cell membrane</location>
        <topology evidence="1">Multi-pass membrane protein</topology>
    </subcellularLocation>
</comment>
<dbReference type="GO" id="GO:0005886">
    <property type="term" value="C:plasma membrane"/>
    <property type="evidence" value="ECO:0007669"/>
    <property type="project" value="UniProtKB-SubCell"/>
</dbReference>
<proteinExistence type="predicted"/>
<keyword evidence="2" id="KW-1003">Cell membrane</keyword>
<dbReference type="PANTHER" id="PTHR30294:SF29">
    <property type="entry name" value="MULTIDRUG ABC TRANSPORTER PERMEASE YBHS-RELATED"/>
    <property type="match status" value="1"/>
</dbReference>
<dbReference type="AlphaFoldDB" id="A0A267HSL9"/>
<dbReference type="EMBL" id="LHUG01000004">
    <property type="protein sequence ID" value="PAB01349.1"/>
    <property type="molecule type" value="Genomic_DNA"/>
</dbReference>
<protein>
    <submittedName>
        <fullName evidence="8">Sodium ABC transporter permease</fullName>
    </submittedName>
</protein>
<feature type="transmembrane region" description="Helical" evidence="6">
    <location>
        <begin position="367"/>
        <end position="389"/>
    </location>
</feature>
<dbReference type="GO" id="GO:0140359">
    <property type="term" value="F:ABC-type transporter activity"/>
    <property type="evidence" value="ECO:0007669"/>
    <property type="project" value="InterPro"/>
</dbReference>
<feature type="transmembrane region" description="Helical" evidence="6">
    <location>
        <begin position="337"/>
        <end position="355"/>
    </location>
</feature>
<evidence type="ECO:0000256" key="1">
    <source>
        <dbReference type="ARBA" id="ARBA00004651"/>
    </source>
</evidence>
<evidence type="ECO:0000256" key="2">
    <source>
        <dbReference type="ARBA" id="ARBA00022475"/>
    </source>
</evidence>
<dbReference type="InterPro" id="IPR013525">
    <property type="entry name" value="ABC2_TM"/>
</dbReference>
<evidence type="ECO:0000313" key="9">
    <source>
        <dbReference type="Proteomes" id="UP000216797"/>
    </source>
</evidence>
<keyword evidence="3 6" id="KW-0812">Transmembrane</keyword>
<feature type="transmembrane region" description="Helical" evidence="6">
    <location>
        <begin position="183"/>
        <end position="204"/>
    </location>
</feature>
<keyword evidence="4 6" id="KW-1133">Transmembrane helix</keyword>
<gene>
    <name evidence="8" type="ORF">AKL21_04930</name>
</gene>
<feature type="transmembrane region" description="Helical" evidence="6">
    <location>
        <begin position="225"/>
        <end position="252"/>
    </location>
</feature>
<evidence type="ECO:0000256" key="6">
    <source>
        <dbReference type="SAM" id="Phobius"/>
    </source>
</evidence>
<evidence type="ECO:0000313" key="8">
    <source>
        <dbReference type="EMBL" id="PAB01349.1"/>
    </source>
</evidence>
<sequence length="418" mass="45998">MNKFWVIAKDVYKKNVKSVSFLILILAPFIMGAFYYFTGQLADNSSVNKIGVYSENEALAKAFTQLDHDDYEFQVISSKEKAEKELSAEKLDAFLVLTAKEDSFTGKVYAESSVGQTTQIMLQQLLSQMQSTSRAKEIGLTSAEVARLSEPAQLTTQKVSFDKAGNMSAETDHSSLQMIVTNVSAIILFIFVVTYSSIIAQEIASEKGTRIMEVILSSTKAQTHFYGKLTGVLMVALTQLVIYGVMIVFGYQKFKDMDIVKQFIGDTSLESLFGPFLIFSAIFVILGILLYAVLAALCGSLVNKAEDTSKAIIPVTYLSMGAYFLALFVGMFDPQNIALRICSYIPFFSSFAMPVRLANDTASISSAIVSVVILAVFTIFLMLISSGLYKSNVLVYNENGVIAALKQSFTMMKSENKK</sequence>
<accession>A0A267HSL9</accession>
<comment type="caution">
    <text evidence="8">The sequence shown here is derived from an EMBL/GenBank/DDBJ whole genome shotgun (WGS) entry which is preliminary data.</text>
</comment>
<feature type="domain" description="ABC-2 type transporter transmembrane" evidence="7">
    <location>
        <begin position="20"/>
        <end position="385"/>
    </location>
</feature>
<organism evidence="8 9">
    <name type="scientific">Enterococcus canintestini</name>
    <dbReference type="NCBI Taxonomy" id="317010"/>
    <lineage>
        <taxon>Bacteria</taxon>
        <taxon>Bacillati</taxon>
        <taxon>Bacillota</taxon>
        <taxon>Bacilli</taxon>
        <taxon>Lactobacillales</taxon>
        <taxon>Enterococcaceae</taxon>
        <taxon>Enterococcus</taxon>
    </lineage>
</organism>
<feature type="transmembrane region" description="Helical" evidence="6">
    <location>
        <begin position="272"/>
        <end position="299"/>
    </location>
</feature>
<reference evidence="8 9" key="1">
    <citation type="submission" date="2015-08" db="EMBL/GenBank/DDBJ databases">
        <title>Enterococcus genome sequence.</title>
        <authorList>
            <person name="Acedo J.Z."/>
            <person name="Vederas J.C."/>
        </authorList>
    </citation>
    <scope>NUCLEOTIDE SEQUENCE [LARGE SCALE GENOMIC DNA]</scope>
    <source>
        <strain evidence="8 9">49</strain>
    </source>
</reference>
<evidence type="ECO:0000256" key="4">
    <source>
        <dbReference type="ARBA" id="ARBA00022989"/>
    </source>
</evidence>
<evidence type="ECO:0000256" key="5">
    <source>
        <dbReference type="ARBA" id="ARBA00023136"/>
    </source>
</evidence>
<name>A0A267HSL9_9ENTE</name>
<evidence type="ECO:0000256" key="3">
    <source>
        <dbReference type="ARBA" id="ARBA00022692"/>
    </source>
</evidence>